<dbReference type="PANTHER" id="PTHR14614">
    <property type="entry name" value="HEPATOCELLULAR CARCINOMA-ASSOCIATED ANTIGEN"/>
    <property type="match status" value="1"/>
</dbReference>
<sequence length="463" mass="50710">MASAPSPTPPSAHRQRFARRLLLVQYNARLPPRSTRFRWPDARTLLAIQPHLYSDLLDPASSSSPPVPSPQQPPSASSSLLVHPKTKTYRATQKYEKTFLRELTSRLQDAVDQESARLKAAGGVDETEYPEVDAALLERYAELMACGSIAGTQPATRDGASSMLPPECEHVTYLWQTPSRSLPFGDHDICQGEDRSALLRGFAAVTVREEGSAISKGTTGLKTWEACLRLANYLLVHPELIAGPDRRVLELGSGAGLLGTVCAIEQKLKSRPDDSPSSCRPTGQTWLTDVPGQVLDRLTETMEMNGLSRHGPYQAYPLDWVKLRDQVQAREAALAPADDDGDDILDFLARIKPKLVLAADVVYDPDLTGPLAKTIRVALESALDGSDAKALVASTIRNPATYQTFLDALVHENLMFSAIPIEQKYMDPPLDDAEGMEPVPFFPSVHDPACDGTVELLEIRLQR</sequence>
<dbReference type="GO" id="GO:0008757">
    <property type="term" value="F:S-adenosylmethionine-dependent methyltransferase activity"/>
    <property type="evidence" value="ECO:0007669"/>
    <property type="project" value="UniProtKB-ARBA"/>
</dbReference>
<dbReference type="GO" id="GO:0005737">
    <property type="term" value="C:cytoplasm"/>
    <property type="evidence" value="ECO:0007669"/>
    <property type="project" value="TreeGrafter"/>
</dbReference>
<dbReference type="PANTHER" id="PTHR14614:SF130">
    <property type="entry name" value="PROTEIN-LYSINE N-METHYLTRANSFERASE EEF2KMT"/>
    <property type="match status" value="1"/>
</dbReference>
<evidence type="ECO:0000256" key="1">
    <source>
        <dbReference type="SAM" id="MobiDB-lite"/>
    </source>
</evidence>
<feature type="region of interest" description="Disordered" evidence="1">
    <location>
        <begin position="57"/>
        <end position="85"/>
    </location>
</feature>
<proteinExistence type="predicted"/>
<dbReference type="Gene3D" id="3.40.50.150">
    <property type="entry name" value="Vaccinia Virus protein VP39"/>
    <property type="match status" value="1"/>
</dbReference>
<evidence type="ECO:0000313" key="3">
    <source>
        <dbReference type="Proteomes" id="UP000323386"/>
    </source>
</evidence>
<name>A0A5C3EZ36_9BASI</name>
<keyword evidence="3" id="KW-1185">Reference proteome</keyword>
<dbReference type="AlphaFoldDB" id="A0A5C3EZ36"/>
<protein>
    <submittedName>
        <fullName evidence="2">Uncharacterized protein</fullName>
    </submittedName>
</protein>
<dbReference type="Proteomes" id="UP000323386">
    <property type="component" value="Unassembled WGS sequence"/>
</dbReference>
<gene>
    <name evidence="2" type="ORF">PSFLO_02953</name>
</gene>
<accession>A0A5C3EZ36</accession>
<organism evidence="2 3">
    <name type="scientific">Pseudozyma flocculosa</name>
    <dbReference type="NCBI Taxonomy" id="84751"/>
    <lineage>
        <taxon>Eukaryota</taxon>
        <taxon>Fungi</taxon>
        <taxon>Dikarya</taxon>
        <taxon>Basidiomycota</taxon>
        <taxon>Ustilaginomycotina</taxon>
        <taxon>Ustilaginomycetes</taxon>
        <taxon>Ustilaginales</taxon>
        <taxon>Ustilaginaceae</taxon>
        <taxon>Pseudozyma</taxon>
    </lineage>
</organism>
<evidence type="ECO:0000313" key="2">
    <source>
        <dbReference type="EMBL" id="SPO37478.1"/>
    </source>
</evidence>
<reference evidence="2 3" key="1">
    <citation type="submission" date="2018-03" db="EMBL/GenBank/DDBJ databases">
        <authorList>
            <person name="Guldener U."/>
        </authorList>
    </citation>
    <scope>NUCLEOTIDE SEQUENCE [LARGE SCALE GENOMIC DNA]</scope>
    <source>
        <strain evidence="2 3">DAOM196992</strain>
    </source>
</reference>
<dbReference type="EMBL" id="OOIP01000007">
    <property type="protein sequence ID" value="SPO37478.1"/>
    <property type="molecule type" value="Genomic_DNA"/>
</dbReference>
<dbReference type="InterPro" id="IPR019410">
    <property type="entry name" value="Methyltransf_16"/>
</dbReference>
<dbReference type="InterPro" id="IPR029063">
    <property type="entry name" value="SAM-dependent_MTases_sf"/>
</dbReference>
<dbReference type="OrthoDB" id="194386at2759"/>
<dbReference type="Pfam" id="PF10294">
    <property type="entry name" value="Methyltransf_16"/>
    <property type="match status" value="1"/>
</dbReference>